<gene>
    <name evidence="11" type="ORF">AL072_15815</name>
</gene>
<keyword evidence="6" id="KW-0592">Phosphate transport</keyword>
<dbReference type="KEGG" id="ati:AL072_15815"/>
<evidence type="ECO:0000256" key="2">
    <source>
        <dbReference type="ARBA" id="ARBA00008107"/>
    </source>
</evidence>
<evidence type="ECO:0000256" key="1">
    <source>
        <dbReference type="ARBA" id="ARBA00004496"/>
    </source>
</evidence>
<protein>
    <recommendedName>
        <fullName evidence="8">Phosphate-specific transport system accessory protein PhoU homolog</fullName>
    </recommendedName>
</protein>
<dbReference type="InterPro" id="IPR028366">
    <property type="entry name" value="PhoU"/>
</dbReference>
<reference evidence="12" key="1">
    <citation type="submission" date="2015-08" db="EMBL/GenBank/DDBJ databases">
        <title>Complete Genome Sequence of Azospirillum thiophilum BV-S.</title>
        <authorList>
            <person name="Fomenkov A."/>
            <person name="Vincze T."/>
            <person name="Grabovich M."/>
            <person name="Dubinina G."/>
            <person name="Orlova M."/>
            <person name="Belousova E."/>
            <person name="Roberts R.J."/>
        </authorList>
    </citation>
    <scope>NUCLEOTIDE SEQUENCE [LARGE SCALE GENOMIC DNA]</scope>
    <source>
        <strain evidence="12">BV-S</strain>
    </source>
</reference>
<dbReference type="InterPro" id="IPR026022">
    <property type="entry name" value="PhoU_dom"/>
</dbReference>
<dbReference type="GO" id="GO:0045936">
    <property type="term" value="P:negative regulation of phosphate metabolic process"/>
    <property type="evidence" value="ECO:0007669"/>
    <property type="project" value="InterPro"/>
</dbReference>
<evidence type="ECO:0000256" key="9">
    <source>
        <dbReference type="SAM" id="MobiDB-lite"/>
    </source>
</evidence>
<comment type="subunit">
    <text evidence="3">Homodimer.</text>
</comment>
<feature type="compositionally biased region" description="Acidic residues" evidence="9">
    <location>
        <begin position="256"/>
        <end position="266"/>
    </location>
</feature>
<evidence type="ECO:0000256" key="7">
    <source>
        <dbReference type="ARBA" id="ARBA00056181"/>
    </source>
</evidence>
<evidence type="ECO:0000256" key="3">
    <source>
        <dbReference type="ARBA" id="ARBA00011738"/>
    </source>
</evidence>
<evidence type="ECO:0000256" key="4">
    <source>
        <dbReference type="ARBA" id="ARBA00022448"/>
    </source>
</evidence>
<evidence type="ECO:0000313" key="11">
    <source>
        <dbReference type="EMBL" id="ALG72547.1"/>
    </source>
</evidence>
<dbReference type="EMBL" id="CP012402">
    <property type="protein sequence ID" value="ALG72547.1"/>
    <property type="molecule type" value="Genomic_DNA"/>
</dbReference>
<evidence type="ECO:0000256" key="6">
    <source>
        <dbReference type="ARBA" id="ARBA00022592"/>
    </source>
</evidence>
<comment type="subcellular location">
    <subcellularLocation>
        <location evidence="1">Cytoplasm</location>
    </subcellularLocation>
</comment>
<reference evidence="11 12" key="2">
    <citation type="journal article" date="2016" name="Genome Announc.">
        <title>Complete Genome Sequence of a Strain of Azospirillum thiophilum Isolated from a Sulfide Spring.</title>
        <authorList>
            <person name="Fomenkov A."/>
            <person name="Vincze T."/>
            <person name="Grabovich M."/>
            <person name="Anton B.P."/>
            <person name="Dubinina G."/>
            <person name="Orlova M."/>
            <person name="Belousova E."/>
            <person name="Roberts R.J."/>
        </authorList>
    </citation>
    <scope>NUCLEOTIDE SEQUENCE [LARGE SCALE GENOMIC DNA]</scope>
    <source>
        <strain evidence="11 12">BV-S</strain>
    </source>
</reference>
<dbReference type="FunFam" id="1.20.58.220:FF:000004">
    <property type="entry name" value="Phosphate-specific transport system accessory protein PhoU"/>
    <property type="match status" value="1"/>
</dbReference>
<feature type="domain" description="PhoU" evidence="10">
    <location>
        <begin position="124"/>
        <end position="209"/>
    </location>
</feature>
<dbReference type="PANTHER" id="PTHR42930">
    <property type="entry name" value="PHOSPHATE-SPECIFIC TRANSPORT SYSTEM ACCESSORY PROTEIN PHOU"/>
    <property type="match status" value="1"/>
</dbReference>
<evidence type="ECO:0000259" key="10">
    <source>
        <dbReference type="Pfam" id="PF01895"/>
    </source>
</evidence>
<comment type="similarity">
    <text evidence="2">Belongs to the PhoU family.</text>
</comment>
<proteinExistence type="inferred from homology"/>
<dbReference type="SUPFAM" id="SSF109755">
    <property type="entry name" value="PhoU-like"/>
    <property type="match status" value="1"/>
</dbReference>
<comment type="function">
    <text evidence="7">Plays a role in the regulation of phosphate uptake.</text>
</comment>
<feature type="region of interest" description="Disordered" evidence="9">
    <location>
        <begin position="241"/>
        <end position="266"/>
    </location>
</feature>
<dbReference type="Gene3D" id="1.20.58.220">
    <property type="entry name" value="Phosphate transport system protein phou homolog 2, domain 2"/>
    <property type="match status" value="1"/>
</dbReference>
<dbReference type="RefSeq" id="WP_045583230.1">
    <property type="nucleotide sequence ID" value="NZ_CP012402.1"/>
</dbReference>
<dbReference type="NCBIfam" id="TIGR02135">
    <property type="entry name" value="phoU_full"/>
    <property type="match status" value="1"/>
</dbReference>
<name>A0AAC9EXS6_9PROT</name>
<keyword evidence="4" id="KW-0813">Transport</keyword>
<dbReference type="Pfam" id="PF01895">
    <property type="entry name" value="PhoU"/>
    <property type="match status" value="2"/>
</dbReference>
<dbReference type="GO" id="GO:0006817">
    <property type="term" value="P:phosphate ion transport"/>
    <property type="evidence" value="ECO:0007669"/>
    <property type="project" value="UniProtKB-KW"/>
</dbReference>
<organism evidence="11 12">
    <name type="scientific">Azospirillum thiophilum</name>
    <dbReference type="NCBI Taxonomy" id="528244"/>
    <lineage>
        <taxon>Bacteria</taxon>
        <taxon>Pseudomonadati</taxon>
        <taxon>Pseudomonadota</taxon>
        <taxon>Alphaproteobacteria</taxon>
        <taxon>Rhodospirillales</taxon>
        <taxon>Azospirillaceae</taxon>
        <taxon>Azospirillum</taxon>
    </lineage>
</organism>
<keyword evidence="12" id="KW-1185">Reference proteome</keyword>
<dbReference type="GO" id="GO:0005737">
    <property type="term" value="C:cytoplasm"/>
    <property type="evidence" value="ECO:0007669"/>
    <property type="project" value="UniProtKB-SubCell"/>
</dbReference>
<dbReference type="GO" id="GO:0030643">
    <property type="term" value="P:intracellular phosphate ion homeostasis"/>
    <property type="evidence" value="ECO:0007669"/>
    <property type="project" value="InterPro"/>
</dbReference>
<sequence>MATEHIVRSFAQELQRLSNLVTQMGGVAEAQVEAAVKAVSRRDVGLASQVMQADARLDAYERDIDAEAVRLLALRQPMAQDLREIVSALKVSADLERIGDYAANIAKRSLALAQVPAVRPAAGIPRMGRLVEAIMKEVLDAYIERDVDKAIAAWERDEELDDLYTSLFREVLTYMMEDPRNITPCTHLLFMAKNLERIGDHATNIAEIIHFLVVGSPLTVLRPKNDGTSFAVVTPGRTDAVPPAIDSFATKPPGTPDDDEGPADAG</sequence>
<evidence type="ECO:0000256" key="8">
    <source>
        <dbReference type="ARBA" id="ARBA00069911"/>
    </source>
</evidence>
<dbReference type="AlphaFoldDB" id="A0AAC9EXS6"/>
<accession>A0AAC9EXS6</accession>
<dbReference type="PANTHER" id="PTHR42930:SF3">
    <property type="entry name" value="PHOSPHATE-SPECIFIC TRANSPORT SYSTEM ACCESSORY PROTEIN PHOU"/>
    <property type="match status" value="1"/>
</dbReference>
<evidence type="ECO:0000256" key="5">
    <source>
        <dbReference type="ARBA" id="ARBA00022490"/>
    </source>
</evidence>
<dbReference type="Proteomes" id="UP000069935">
    <property type="component" value="Chromosome 2"/>
</dbReference>
<evidence type="ECO:0000313" key="12">
    <source>
        <dbReference type="Proteomes" id="UP000069935"/>
    </source>
</evidence>
<keyword evidence="5" id="KW-0963">Cytoplasm</keyword>
<feature type="domain" description="PhoU" evidence="10">
    <location>
        <begin position="21"/>
        <end position="108"/>
    </location>
</feature>
<dbReference type="InterPro" id="IPR038078">
    <property type="entry name" value="PhoU-like_sf"/>
</dbReference>